<keyword evidence="4" id="KW-1185">Reference proteome</keyword>
<dbReference type="InterPro" id="IPR008258">
    <property type="entry name" value="Transglycosylase_SLT_dom_1"/>
</dbReference>
<reference evidence="3" key="1">
    <citation type="submission" date="2021-03" db="EMBL/GenBank/DDBJ databases">
        <title>Streptomyces poriferae sp. nov., a novel marine sponge-derived Actinobacteria species with anti-MRSA activity.</title>
        <authorList>
            <person name="Sandoval-Powers M."/>
            <person name="Kralova S."/>
            <person name="Nguyen G.-S."/>
            <person name="Fawwal D."/>
            <person name="Degnes K."/>
            <person name="Klinkenberg G."/>
            <person name="Sletta H."/>
            <person name="Wentzel A."/>
            <person name="Liles M.R."/>
        </authorList>
    </citation>
    <scope>NUCLEOTIDE SEQUENCE</scope>
    <source>
        <strain evidence="3">DSM 41794</strain>
    </source>
</reference>
<gene>
    <name evidence="3" type="ORF">J0695_33220</name>
</gene>
<dbReference type="Gene3D" id="1.10.530.10">
    <property type="match status" value="1"/>
</dbReference>
<protein>
    <submittedName>
        <fullName evidence="3">Transglycosylase SLT domain-containing protein</fullName>
    </submittedName>
</protein>
<evidence type="ECO:0000256" key="1">
    <source>
        <dbReference type="SAM" id="MobiDB-lite"/>
    </source>
</evidence>
<organism evidence="3 4">
    <name type="scientific">Streptomyces beijiangensis</name>
    <dbReference type="NCBI Taxonomy" id="163361"/>
    <lineage>
        <taxon>Bacteria</taxon>
        <taxon>Bacillati</taxon>
        <taxon>Actinomycetota</taxon>
        <taxon>Actinomycetes</taxon>
        <taxon>Kitasatosporales</taxon>
        <taxon>Streptomycetaceae</taxon>
        <taxon>Streptomyces</taxon>
    </lineage>
</organism>
<feature type="domain" description="Transglycosylase SLT" evidence="2">
    <location>
        <begin position="60"/>
        <end position="123"/>
    </location>
</feature>
<name>A0A939FFS1_9ACTN</name>
<dbReference type="AlphaFoldDB" id="A0A939FFS1"/>
<dbReference type="Pfam" id="PF01464">
    <property type="entry name" value="SLT"/>
    <property type="match status" value="1"/>
</dbReference>
<evidence type="ECO:0000313" key="3">
    <source>
        <dbReference type="EMBL" id="MBO0516597.1"/>
    </source>
</evidence>
<feature type="compositionally biased region" description="Low complexity" evidence="1">
    <location>
        <begin position="11"/>
        <end position="41"/>
    </location>
</feature>
<accession>A0A939FFS1</accession>
<sequence length="137" mass="14211">MPQEAAKALDTQASTQASAANASTAATPAAVPASTSSTSTAGKTPQQIAQSMIPDDAQYQCFNNIVTNESGWDVTASNASSGAYGLVQALPGSKMASAGSDWQTNPATQIKWGLDYMDSTYGSPCAAWSFWQANGWY</sequence>
<dbReference type="SUPFAM" id="SSF53955">
    <property type="entry name" value="Lysozyme-like"/>
    <property type="match status" value="1"/>
</dbReference>
<feature type="region of interest" description="Disordered" evidence="1">
    <location>
        <begin position="1"/>
        <end position="47"/>
    </location>
</feature>
<dbReference type="EMBL" id="JAFLRJ010000417">
    <property type="protein sequence ID" value="MBO0516597.1"/>
    <property type="molecule type" value="Genomic_DNA"/>
</dbReference>
<evidence type="ECO:0000313" key="4">
    <source>
        <dbReference type="Proteomes" id="UP000664167"/>
    </source>
</evidence>
<evidence type="ECO:0000259" key="2">
    <source>
        <dbReference type="Pfam" id="PF01464"/>
    </source>
</evidence>
<dbReference type="Proteomes" id="UP000664167">
    <property type="component" value="Unassembled WGS sequence"/>
</dbReference>
<comment type="caution">
    <text evidence="3">The sequence shown here is derived from an EMBL/GenBank/DDBJ whole genome shotgun (WGS) entry which is preliminary data.</text>
</comment>
<dbReference type="InterPro" id="IPR023346">
    <property type="entry name" value="Lysozyme-like_dom_sf"/>
</dbReference>
<proteinExistence type="predicted"/>